<accession>A0ACC2GH63</accession>
<evidence type="ECO:0000313" key="1">
    <source>
        <dbReference type="EMBL" id="KAJ8002800.1"/>
    </source>
</evidence>
<dbReference type="EMBL" id="CM055740">
    <property type="protein sequence ID" value="KAJ8002800.1"/>
    <property type="molecule type" value="Genomic_DNA"/>
</dbReference>
<gene>
    <name evidence="1" type="ORF">DPEC_G00162740</name>
</gene>
<sequence>MNGHTGSSHVSRIYTTRRSVRTLSAASECPPPSRVRLARHRRGRHRIHARLVLLWKTYGPTPQWGQGFMQAGIWVKTRPQFLLQSELSRFVLDISPTDLL</sequence>
<organism evidence="1 2">
    <name type="scientific">Dallia pectoralis</name>
    <name type="common">Alaska blackfish</name>
    <dbReference type="NCBI Taxonomy" id="75939"/>
    <lineage>
        <taxon>Eukaryota</taxon>
        <taxon>Metazoa</taxon>
        <taxon>Chordata</taxon>
        <taxon>Craniata</taxon>
        <taxon>Vertebrata</taxon>
        <taxon>Euteleostomi</taxon>
        <taxon>Actinopterygii</taxon>
        <taxon>Neopterygii</taxon>
        <taxon>Teleostei</taxon>
        <taxon>Protacanthopterygii</taxon>
        <taxon>Esociformes</taxon>
        <taxon>Umbridae</taxon>
        <taxon>Dallia</taxon>
    </lineage>
</organism>
<reference evidence="1" key="1">
    <citation type="submission" date="2021-05" db="EMBL/GenBank/DDBJ databases">
        <authorList>
            <person name="Pan Q."/>
            <person name="Jouanno E."/>
            <person name="Zahm M."/>
            <person name="Klopp C."/>
            <person name="Cabau C."/>
            <person name="Louis A."/>
            <person name="Berthelot C."/>
            <person name="Parey E."/>
            <person name="Roest Crollius H."/>
            <person name="Montfort J."/>
            <person name="Robinson-Rechavi M."/>
            <person name="Bouchez O."/>
            <person name="Lampietro C."/>
            <person name="Lopez Roques C."/>
            <person name="Donnadieu C."/>
            <person name="Postlethwait J."/>
            <person name="Bobe J."/>
            <person name="Dillon D."/>
            <person name="Chandos A."/>
            <person name="von Hippel F."/>
            <person name="Guiguen Y."/>
        </authorList>
    </citation>
    <scope>NUCLEOTIDE SEQUENCE</scope>
    <source>
        <strain evidence="1">YG-Jan2019</strain>
    </source>
</reference>
<evidence type="ECO:0000313" key="2">
    <source>
        <dbReference type="Proteomes" id="UP001157502"/>
    </source>
</evidence>
<keyword evidence="2" id="KW-1185">Reference proteome</keyword>
<dbReference type="Proteomes" id="UP001157502">
    <property type="component" value="Chromosome 13"/>
</dbReference>
<name>A0ACC2GH63_DALPE</name>
<protein>
    <submittedName>
        <fullName evidence="1">Uncharacterized protein</fullName>
    </submittedName>
</protein>
<comment type="caution">
    <text evidence="1">The sequence shown here is derived from an EMBL/GenBank/DDBJ whole genome shotgun (WGS) entry which is preliminary data.</text>
</comment>
<proteinExistence type="predicted"/>